<keyword evidence="1" id="KW-0472">Membrane</keyword>
<accession>A0A840G2I9</accession>
<sequence>MQWSWKPFVLFVLLPVLGIIGWATAAGVFWTGVFFAVVYLIFIGMAKYVLFDD</sequence>
<keyword evidence="1" id="KW-1133">Transmembrane helix</keyword>
<keyword evidence="3" id="KW-1185">Reference proteome</keyword>
<evidence type="ECO:0000313" key="3">
    <source>
        <dbReference type="Proteomes" id="UP000587070"/>
    </source>
</evidence>
<comment type="caution">
    <text evidence="2">The sequence shown here is derived from an EMBL/GenBank/DDBJ whole genome shotgun (WGS) entry which is preliminary data.</text>
</comment>
<name>A0A840G2I9_RHOTE</name>
<organism evidence="2 3">
    <name type="scientific">Rhodocyclus tenuis</name>
    <name type="common">Rhodospirillum tenue</name>
    <dbReference type="NCBI Taxonomy" id="1066"/>
    <lineage>
        <taxon>Bacteria</taxon>
        <taxon>Pseudomonadati</taxon>
        <taxon>Pseudomonadota</taxon>
        <taxon>Betaproteobacteria</taxon>
        <taxon>Rhodocyclales</taxon>
        <taxon>Rhodocyclaceae</taxon>
        <taxon>Rhodocyclus</taxon>
    </lineage>
</organism>
<dbReference type="Proteomes" id="UP000587070">
    <property type="component" value="Unassembled WGS sequence"/>
</dbReference>
<evidence type="ECO:0000256" key="1">
    <source>
        <dbReference type="SAM" id="Phobius"/>
    </source>
</evidence>
<dbReference type="AlphaFoldDB" id="A0A840G2I9"/>
<proteinExistence type="predicted"/>
<protein>
    <recommendedName>
        <fullName evidence="4">DUF4175 domain-containing protein</fullName>
    </recommendedName>
</protein>
<keyword evidence="1" id="KW-0812">Transmembrane</keyword>
<evidence type="ECO:0008006" key="4">
    <source>
        <dbReference type="Google" id="ProtNLM"/>
    </source>
</evidence>
<gene>
    <name evidence="2" type="ORF">GGD90_003006</name>
</gene>
<dbReference type="EMBL" id="JACIGE010000012">
    <property type="protein sequence ID" value="MBB4248607.1"/>
    <property type="molecule type" value="Genomic_DNA"/>
</dbReference>
<reference evidence="2 3" key="1">
    <citation type="submission" date="2020-08" db="EMBL/GenBank/DDBJ databases">
        <title>Genome sequencing of Purple Non-Sulfur Bacteria from various extreme environments.</title>
        <authorList>
            <person name="Mayer M."/>
        </authorList>
    </citation>
    <scope>NUCLEOTIDE SEQUENCE [LARGE SCALE GENOMIC DNA]</scope>
    <source>
        <strain evidence="2 3">2761</strain>
    </source>
</reference>
<feature type="transmembrane region" description="Helical" evidence="1">
    <location>
        <begin position="28"/>
        <end position="50"/>
    </location>
</feature>
<evidence type="ECO:0000313" key="2">
    <source>
        <dbReference type="EMBL" id="MBB4248607.1"/>
    </source>
</evidence>
<dbReference type="RefSeq" id="WP_153114768.1">
    <property type="nucleotide sequence ID" value="NZ_JACIGE010000012.1"/>
</dbReference>